<dbReference type="SUPFAM" id="SSF46689">
    <property type="entry name" value="Homeodomain-like"/>
    <property type="match status" value="1"/>
</dbReference>
<dbReference type="InterPro" id="IPR017970">
    <property type="entry name" value="Homeobox_CS"/>
</dbReference>
<dbReference type="PROSITE" id="PS00027">
    <property type="entry name" value="HOMEOBOX_1"/>
    <property type="match status" value="1"/>
</dbReference>
<dbReference type="InterPro" id="IPR050848">
    <property type="entry name" value="Homeobox_TF"/>
</dbReference>
<name>A0A913X8Y4_EXADI</name>
<evidence type="ECO:0000256" key="6">
    <source>
        <dbReference type="RuleBase" id="RU000682"/>
    </source>
</evidence>
<proteinExistence type="predicted"/>
<dbReference type="PRINTS" id="PR00031">
    <property type="entry name" value="HTHREPRESSR"/>
</dbReference>
<evidence type="ECO:0000256" key="2">
    <source>
        <dbReference type="ARBA" id="ARBA00023125"/>
    </source>
</evidence>
<feature type="compositionally biased region" description="Basic and acidic residues" evidence="7">
    <location>
        <begin position="43"/>
        <end position="57"/>
    </location>
</feature>
<evidence type="ECO:0000313" key="9">
    <source>
        <dbReference type="EnsemblMetazoa" id="XP_020900255.1"/>
    </source>
</evidence>
<reference evidence="9" key="1">
    <citation type="submission" date="2022-11" db="UniProtKB">
        <authorList>
            <consortium name="EnsemblMetazoa"/>
        </authorList>
    </citation>
    <scope>IDENTIFICATION</scope>
</reference>
<dbReference type="Pfam" id="PF00046">
    <property type="entry name" value="Homeodomain"/>
    <property type="match status" value="1"/>
</dbReference>
<dbReference type="Gene3D" id="1.10.10.60">
    <property type="entry name" value="Homeodomain-like"/>
    <property type="match status" value="1"/>
</dbReference>
<dbReference type="PANTHER" id="PTHR24333">
    <property type="entry name" value="HOMEO BOX HB9 LIKE A-RELATED"/>
    <property type="match status" value="1"/>
</dbReference>
<dbReference type="PANTHER" id="PTHR24333:SF5">
    <property type="entry name" value="VENT HOMEOBOX"/>
    <property type="match status" value="1"/>
</dbReference>
<dbReference type="GO" id="GO:0005634">
    <property type="term" value="C:nucleus"/>
    <property type="evidence" value="ECO:0007669"/>
    <property type="project" value="UniProtKB-SubCell"/>
</dbReference>
<dbReference type="GO" id="GO:0003677">
    <property type="term" value="F:DNA binding"/>
    <property type="evidence" value="ECO:0007669"/>
    <property type="project" value="UniProtKB-UniRule"/>
</dbReference>
<evidence type="ECO:0000256" key="4">
    <source>
        <dbReference type="ARBA" id="ARBA00023242"/>
    </source>
</evidence>
<dbReference type="SMART" id="SM00389">
    <property type="entry name" value="HOX"/>
    <property type="match status" value="1"/>
</dbReference>
<keyword evidence="10" id="KW-1185">Reference proteome</keyword>
<dbReference type="PROSITE" id="PS50071">
    <property type="entry name" value="HOMEOBOX_2"/>
    <property type="match status" value="1"/>
</dbReference>
<evidence type="ECO:0000313" key="10">
    <source>
        <dbReference type="Proteomes" id="UP000887567"/>
    </source>
</evidence>
<protein>
    <recommendedName>
        <fullName evidence="8">Homeobox domain-containing protein</fullName>
    </recommendedName>
</protein>
<dbReference type="InterPro" id="IPR001356">
    <property type="entry name" value="HD"/>
</dbReference>
<dbReference type="EnsemblMetazoa" id="XM_021044596.2">
    <property type="protein sequence ID" value="XP_020900255.1"/>
    <property type="gene ID" value="LOC110238904"/>
</dbReference>
<evidence type="ECO:0000256" key="3">
    <source>
        <dbReference type="ARBA" id="ARBA00023155"/>
    </source>
</evidence>
<dbReference type="CDD" id="cd00086">
    <property type="entry name" value="homeodomain"/>
    <property type="match status" value="1"/>
</dbReference>
<keyword evidence="2 5" id="KW-0238">DNA-binding</keyword>
<evidence type="ECO:0000259" key="8">
    <source>
        <dbReference type="PROSITE" id="PS50071"/>
    </source>
</evidence>
<dbReference type="InterPro" id="IPR009057">
    <property type="entry name" value="Homeodomain-like_sf"/>
</dbReference>
<dbReference type="InterPro" id="IPR000047">
    <property type="entry name" value="HTH_motif"/>
</dbReference>
<dbReference type="GO" id="GO:0000981">
    <property type="term" value="F:DNA-binding transcription factor activity, RNA polymerase II-specific"/>
    <property type="evidence" value="ECO:0007669"/>
    <property type="project" value="InterPro"/>
</dbReference>
<dbReference type="GeneID" id="110238904"/>
<evidence type="ECO:0000256" key="5">
    <source>
        <dbReference type="PROSITE-ProRule" id="PRU00108"/>
    </source>
</evidence>
<feature type="region of interest" description="Disordered" evidence="7">
    <location>
        <begin position="33"/>
        <end position="61"/>
    </location>
</feature>
<dbReference type="KEGG" id="epa:110238904"/>
<organism evidence="9 10">
    <name type="scientific">Exaiptasia diaphana</name>
    <name type="common">Tropical sea anemone</name>
    <name type="synonym">Aiptasia pulchella</name>
    <dbReference type="NCBI Taxonomy" id="2652724"/>
    <lineage>
        <taxon>Eukaryota</taxon>
        <taxon>Metazoa</taxon>
        <taxon>Cnidaria</taxon>
        <taxon>Anthozoa</taxon>
        <taxon>Hexacorallia</taxon>
        <taxon>Actiniaria</taxon>
        <taxon>Aiptasiidae</taxon>
        <taxon>Exaiptasia</taxon>
    </lineage>
</organism>
<sequence>MENIQSNDISEERKQVSKKKYSFLIENILTRENQEPNKSAKRKLQDVEENTEKKEFSRNMSSLECNRDLRKKPRTSFTTEQVTALEKRFNSQKYLGTRERSELAEKLNLTDTQIKTWFQNRRMKQKRNVRSSKMAASPYMTPLDYGLPYPYSPPFPQSFPNMSNMFTTHLQPRYQSLLVPMQLAEFDKSAAFFSRPRILADDVASSTLQSSSVSAETNESFRNQQPFLPPPFWSSLHVSC</sequence>
<dbReference type="InterPro" id="IPR020479">
    <property type="entry name" value="HD_metazoa"/>
</dbReference>
<accession>A0A913X8Y4</accession>
<dbReference type="PRINTS" id="PR00024">
    <property type="entry name" value="HOMEOBOX"/>
</dbReference>
<comment type="subcellular location">
    <subcellularLocation>
        <location evidence="1 5 6">Nucleus</location>
    </subcellularLocation>
</comment>
<dbReference type="RefSeq" id="XP_020900255.1">
    <property type="nucleotide sequence ID" value="XM_021044596.2"/>
</dbReference>
<evidence type="ECO:0000256" key="7">
    <source>
        <dbReference type="SAM" id="MobiDB-lite"/>
    </source>
</evidence>
<dbReference type="AlphaFoldDB" id="A0A913X8Y4"/>
<keyword evidence="4 5" id="KW-0539">Nucleus</keyword>
<evidence type="ECO:0000256" key="1">
    <source>
        <dbReference type="ARBA" id="ARBA00004123"/>
    </source>
</evidence>
<dbReference type="OrthoDB" id="5981035at2759"/>
<feature type="DNA-binding region" description="Homeobox" evidence="5">
    <location>
        <begin position="70"/>
        <end position="129"/>
    </location>
</feature>
<dbReference type="Proteomes" id="UP000887567">
    <property type="component" value="Unplaced"/>
</dbReference>
<feature type="domain" description="Homeobox" evidence="8">
    <location>
        <begin position="68"/>
        <end position="128"/>
    </location>
</feature>
<keyword evidence="3 5" id="KW-0371">Homeobox</keyword>